<dbReference type="AlphaFoldDB" id="A0A2I7SJR9"/>
<dbReference type="PANTHER" id="PTHR32114">
    <property type="entry name" value="ABC TRANSPORTER ABCH.3"/>
    <property type="match status" value="1"/>
</dbReference>
<organism evidence="2 3">
    <name type="scientific">Pseudotamlana carrageenivorans</name>
    <dbReference type="NCBI Taxonomy" id="2069432"/>
    <lineage>
        <taxon>Bacteria</taxon>
        <taxon>Pseudomonadati</taxon>
        <taxon>Bacteroidota</taxon>
        <taxon>Flavobacteriia</taxon>
        <taxon>Flavobacteriales</taxon>
        <taxon>Flavobacteriaceae</taxon>
        <taxon>Pseudotamlana</taxon>
    </lineage>
</organism>
<feature type="coiled-coil region" evidence="1">
    <location>
        <begin position="440"/>
        <end position="467"/>
    </location>
</feature>
<dbReference type="PANTHER" id="PTHR32114:SF2">
    <property type="entry name" value="ABC TRANSPORTER ABCH.3"/>
    <property type="match status" value="1"/>
</dbReference>
<dbReference type="SUPFAM" id="SSF52540">
    <property type="entry name" value="P-loop containing nucleoside triphosphate hydrolases"/>
    <property type="match status" value="2"/>
</dbReference>
<protein>
    <submittedName>
        <fullName evidence="2">Nuclease SbcCD subunit C</fullName>
    </submittedName>
</protein>
<evidence type="ECO:0000256" key="1">
    <source>
        <dbReference type="SAM" id="Coils"/>
    </source>
</evidence>
<sequence length="1218" mass="138208">MKILKITLQNINSLKSETPVVIDFESEQFKDVGLYAITGSTGAGKTTILDAITIALYHNVPRFKGTKGALIDVVSYGAHDAFSRVVFENEGYVYEASWAIRLASSNGKKLVNPQEEVCLKNLSTNKILASQKRAVITTVCEVTQLNYDQFLRSVMLAQGEFAAFLTAKGADKGRLLEQITGEGIYKKIGQGILDRKSKEDNKLRDIQAEINDADIISEERKTELITKNKELDKHIEASKKRIEAMETIANWYLNMQKLQLETLKLEENEKIIQQHKEKHVLKFQALELNEKAEPHRELIGSINLNTKSLNENITELKTLADKLSTISPEIKQLEALSKKETENLERAMQEFSTWQPRLDEVGKLDSELKHASGNALKLSEELKALEKDTVKSTAEAQEIKAKISQTEGQIKDDTDYLSKNKFLSEVALEISNWSSEFATLKVYKSDLSEKQQDLALKKKELKEAQIKYDEKSKILKTKLETGEGFTKEIIHIKDQLEKKSLSVLLDEQKKVTQIEGTWKELNRFSQDLKTNEEELKKLIEEQKGDTSQLKIIKDELLVLDDKLKHQEVAIKDAEKILDLEKSISKYENDRAHLKAGEPCGLCGSLEHPYTVHLEAKGVSEAQLELNNRKETLKQLSESQSQLKIKHAKIVAAMDGNSKHIASKKAEIDRVNSQIKSLNIEADGLGLKDIKAKLQAFSSQLLALSDEIKAAQDLQKRLDECMTISNNHEKEVGKLNAEISALDEKGKNTRLEITTSEKAIIKIQDTCEILENNLKHKLNKFHYKWPVISESALFIKNIEAQITTYTITNSRLEKLKANLVGLNDRLLGNKKIWSQIEENKNTKHKALKRLNEAYVSLKLRRESILPLDISIEKKRHQLQLHIDELKKKENTSKEQLLKLQKEEAELKTLSAANMKQQKRLKAELEVLNTSLCKVLEASVFNTREALEKALLSEPNKREFKQIKHSIEKRVIELEALKLKNAQAKTAQLNAKKFNISEAECNQQLLGFNENYKTLLAEKGEIKEAFRKDEEIRNRNQEVYKRIKAQESVCSVWKELFKIIGNSKDAFNVYVQRLTLKQLLDLANVHLFHLNKRYSLQLEAAYKPKEELNFNLIDHYQTDQARLVDTSSGGEKFIISLALALGLSDLASKNVKIDSLFIDEGFGTLDNNSLETVISTLESLQSQGKLIGIISHVENLKERIPAQIQITKKSSGISEVAVVA</sequence>
<reference evidence="3" key="1">
    <citation type="submission" date="2018-01" db="EMBL/GenBank/DDBJ databases">
        <title>Complete genome of Tamlana sp. UJ94.</title>
        <authorList>
            <person name="Jung J."/>
            <person name="Chung D."/>
            <person name="Bae S.S."/>
            <person name="Baek K."/>
        </authorList>
    </citation>
    <scope>NUCLEOTIDE SEQUENCE [LARGE SCALE GENOMIC DNA]</scope>
    <source>
        <strain evidence="3">UJ94</strain>
    </source>
</reference>
<evidence type="ECO:0000313" key="3">
    <source>
        <dbReference type="Proteomes" id="UP000236592"/>
    </source>
</evidence>
<name>A0A2I7SJR9_9FLAO</name>
<feature type="coiled-coil region" evidence="1">
    <location>
        <begin position="228"/>
        <end position="278"/>
    </location>
</feature>
<gene>
    <name evidence="2" type="ORF">C1A40_12075</name>
</gene>
<feature type="coiled-coil region" evidence="1">
    <location>
        <begin position="870"/>
        <end position="918"/>
    </location>
</feature>
<dbReference type="GO" id="GO:0016887">
    <property type="term" value="F:ATP hydrolysis activity"/>
    <property type="evidence" value="ECO:0007669"/>
    <property type="project" value="InterPro"/>
</dbReference>
<feature type="coiled-coil region" evidence="1">
    <location>
        <begin position="618"/>
        <end position="744"/>
    </location>
</feature>
<evidence type="ECO:0000313" key="2">
    <source>
        <dbReference type="EMBL" id="AUS06141.1"/>
    </source>
</evidence>
<dbReference type="Proteomes" id="UP000236592">
    <property type="component" value="Chromosome"/>
</dbReference>
<dbReference type="KEGG" id="taj:C1A40_12075"/>
<accession>A0A2I7SJR9</accession>
<dbReference type="Gene3D" id="3.40.50.300">
    <property type="entry name" value="P-loop containing nucleotide triphosphate hydrolases"/>
    <property type="match status" value="2"/>
</dbReference>
<keyword evidence="3" id="KW-1185">Reference proteome</keyword>
<proteinExistence type="predicted"/>
<feature type="coiled-coil region" evidence="1">
    <location>
        <begin position="330"/>
        <end position="402"/>
    </location>
</feature>
<dbReference type="RefSeq" id="WP_102996108.1">
    <property type="nucleotide sequence ID" value="NZ_CP025938.1"/>
</dbReference>
<dbReference type="OrthoDB" id="9795626at2"/>
<dbReference type="GO" id="GO:0006302">
    <property type="term" value="P:double-strand break repair"/>
    <property type="evidence" value="ECO:0007669"/>
    <property type="project" value="InterPro"/>
</dbReference>
<dbReference type="EMBL" id="CP025938">
    <property type="protein sequence ID" value="AUS06141.1"/>
    <property type="molecule type" value="Genomic_DNA"/>
</dbReference>
<dbReference type="Pfam" id="PF13558">
    <property type="entry name" value="SbcC_Walker_B"/>
    <property type="match status" value="1"/>
</dbReference>
<keyword evidence="1" id="KW-0175">Coiled coil</keyword>
<dbReference type="InterPro" id="IPR027417">
    <property type="entry name" value="P-loop_NTPase"/>
</dbReference>